<proteinExistence type="predicted"/>
<feature type="chain" id="PRO_5011735948" description="Alginate export" evidence="1">
    <location>
        <begin position="23"/>
        <end position="418"/>
    </location>
</feature>
<dbReference type="SUPFAM" id="SSF56935">
    <property type="entry name" value="Porins"/>
    <property type="match status" value="1"/>
</dbReference>
<dbReference type="Pfam" id="PF05538">
    <property type="entry name" value="Campylo_MOMP"/>
    <property type="match status" value="1"/>
</dbReference>
<dbReference type="EMBL" id="FNFX01000002">
    <property type="protein sequence ID" value="SDK41701.1"/>
    <property type="molecule type" value="Genomic_DNA"/>
</dbReference>
<dbReference type="InterPro" id="IPR008439">
    <property type="entry name" value="Campylo_MOMP"/>
</dbReference>
<evidence type="ECO:0000313" key="2">
    <source>
        <dbReference type="EMBL" id="SDK41701.1"/>
    </source>
</evidence>
<reference evidence="3" key="1">
    <citation type="submission" date="2016-10" db="EMBL/GenBank/DDBJ databases">
        <authorList>
            <person name="Varghese N."/>
            <person name="Submissions S."/>
        </authorList>
    </citation>
    <scope>NUCLEOTIDE SEQUENCE [LARGE SCALE GENOMIC DNA]</scope>
    <source>
        <strain evidence="3">CBMB127</strain>
    </source>
</reference>
<dbReference type="AlphaFoldDB" id="A0A1G9BQB9"/>
<dbReference type="Gene3D" id="2.40.160.10">
    <property type="entry name" value="Porin"/>
    <property type="match status" value="1"/>
</dbReference>
<dbReference type="OrthoDB" id="9767539at2"/>
<feature type="signal peptide" evidence="1">
    <location>
        <begin position="1"/>
        <end position="22"/>
    </location>
</feature>
<keyword evidence="3" id="KW-1185">Reference proteome</keyword>
<accession>A0A1G9BQB9</accession>
<gene>
    <name evidence="2" type="ORF">SAMN05192566_1292</name>
</gene>
<dbReference type="PROSITE" id="PS51257">
    <property type="entry name" value="PROKAR_LIPOPROTEIN"/>
    <property type="match status" value="1"/>
</dbReference>
<dbReference type="InterPro" id="IPR023614">
    <property type="entry name" value="Porin_dom_sf"/>
</dbReference>
<protein>
    <recommendedName>
        <fullName evidence="4">Alginate export</fullName>
    </recommendedName>
</protein>
<dbReference type="Proteomes" id="UP000198629">
    <property type="component" value="Unassembled WGS sequence"/>
</dbReference>
<keyword evidence="1" id="KW-0732">Signal</keyword>
<dbReference type="RefSeq" id="WP_091471306.1">
    <property type="nucleotide sequence ID" value="NZ_FNFX01000002.1"/>
</dbReference>
<evidence type="ECO:0000256" key="1">
    <source>
        <dbReference type="SAM" id="SignalP"/>
    </source>
</evidence>
<dbReference type="STRING" id="492660.SAMN05192566_1292"/>
<organism evidence="2 3">
    <name type="scientific">Methylophilus rhizosphaerae</name>
    <dbReference type="NCBI Taxonomy" id="492660"/>
    <lineage>
        <taxon>Bacteria</taxon>
        <taxon>Pseudomonadati</taxon>
        <taxon>Pseudomonadota</taxon>
        <taxon>Betaproteobacteria</taxon>
        <taxon>Nitrosomonadales</taxon>
        <taxon>Methylophilaceae</taxon>
        <taxon>Methylophilus</taxon>
    </lineage>
</organism>
<name>A0A1G9BQB9_9PROT</name>
<evidence type="ECO:0008006" key="4">
    <source>
        <dbReference type="Google" id="ProtNLM"/>
    </source>
</evidence>
<evidence type="ECO:0000313" key="3">
    <source>
        <dbReference type="Proteomes" id="UP000198629"/>
    </source>
</evidence>
<sequence length="418" mass="46431">MMVFKRPLLTMALLSACSTGMAEPATEAADLKDALTGGKFSGNFRLRYEYADQAGFNQTAEAFTLRSVLGYETKALHGFSINAQVYGVSPLNDDYNDAKKGAPIASRTQYPTIADPEDYDFQQLYIQFKNASHQVKLGRQALILDNWRFVGDVRFRQNWQVMNGLSYVNTSLADTTITAAHFDQVKQINTKIQDADIDILHAKYALTAGTSLSGYGYWLGWDGRALETTSSKTFGARLNGAEKISDDWKVLFTAEYAQQDNYKNGNRNIDNDYYWLGGGLDYHGWYATLNQEKLSGNSNGVAFQTPLGTNHIFNGWTDLFSTTPAEGLDDTILMAGGQLLGASIKAEYHLMNADRHFNKAGGGTGNQYGKELDIGVYYPFSKQFTGSIEYGNFKEGDIRAAGRKRDAEKIWLTASYSF</sequence>